<reference evidence="1" key="3">
    <citation type="submission" date="2020-06" db="EMBL/GenBank/DDBJ databases">
        <title>Helianthus annuus Genome sequencing and assembly Release 2.</title>
        <authorList>
            <person name="Gouzy J."/>
            <person name="Langlade N."/>
            <person name="Munos S."/>
        </authorList>
    </citation>
    <scope>NUCLEOTIDE SEQUENCE</scope>
    <source>
        <tissue evidence="1">Leaves</tissue>
    </source>
</reference>
<keyword evidence="3" id="KW-1185">Reference proteome</keyword>
<gene>
    <name evidence="2" type="ORF">HannXRQ_Chr16g0532781</name>
    <name evidence="1" type="ORF">HanXRQr2_Chr16g0778411</name>
</gene>
<reference evidence="1 3" key="1">
    <citation type="journal article" date="2017" name="Nature">
        <title>The sunflower genome provides insights into oil metabolism, flowering and Asterid evolution.</title>
        <authorList>
            <person name="Badouin H."/>
            <person name="Gouzy J."/>
            <person name="Grassa C.J."/>
            <person name="Murat F."/>
            <person name="Staton S.E."/>
            <person name="Cottret L."/>
            <person name="Lelandais-Briere C."/>
            <person name="Owens G.L."/>
            <person name="Carrere S."/>
            <person name="Mayjonade B."/>
            <person name="Legrand L."/>
            <person name="Gill N."/>
            <person name="Kane N.C."/>
            <person name="Bowers J.E."/>
            <person name="Hubner S."/>
            <person name="Bellec A."/>
            <person name="Berard A."/>
            <person name="Berges H."/>
            <person name="Blanchet N."/>
            <person name="Boniface M.C."/>
            <person name="Brunel D."/>
            <person name="Catrice O."/>
            <person name="Chaidir N."/>
            <person name="Claudel C."/>
            <person name="Donnadieu C."/>
            <person name="Faraut T."/>
            <person name="Fievet G."/>
            <person name="Helmstetter N."/>
            <person name="King M."/>
            <person name="Knapp S.J."/>
            <person name="Lai Z."/>
            <person name="Le Paslier M.C."/>
            <person name="Lippi Y."/>
            <person name="Lorenzon L."/>
            <person name="Mandel J.R."/>
            <person name="Marage G."/>
            <person name="Marchand G."/>
            <person name="Marquand E."/>
            <person name="Bret-Mestries E."/>
            <person name="Morien E."/>
            <person name="Nambeesan S."/>
            <person name="Nguyen T."/>
            <person name="Pegot-Espagnet P."/>
            <person name="Pouilly N."/>
            <person name="Raftis F."/>
            <person name="Sallet E."/>
            <person name="Schiex T."/>
            <person name="Thomas J."/>
            <person name="Vandecasteele C."/>
            <person name="Vares D."/>
            <person name="Vear F."/>
            <person name="Vautrin S."/>
            <person name="Crespi M."/>
            <person name="Mangin B."/>
            <person name="Burke J.M."/>
            <person name="Salse J."/>
            <person name="Munos S."/>
            <person name="Vincourt P."/>
            <person name="Rieseberg L.H."/>
            <person name="Langlade N.B."/>
        </authorList>
    </citation>
    <scope>NUCLEOTIDE SEQUENCE [LARGE SCALE GENOMIC DNA]</scope>
    <source>
        <strain evidence="3">cv. SF193</strain>
        <tissue evidence="1">Leaves</tissue>
    </source>
</reference>
<proteinExistence type="predicted"/>
<organism evidence="2 3">
    <name type="scientific">Helianthus annuus</name>
    <name type="common">Common sunflower</name>
    <dbReference type="NCBI Taxonomy" id="4232"/>
    <lineage>
        <taxon>Eukaryota</taxon>
        <taxon>Viridiplantae</taxon>
        <taxon>Streptophyta</taxon>
        <taxon>Embryophyta</taxon>
        <taxon>Tracheophyta</taxon>
        <taxon>Spermatophyta</taxon>
        <taxon>Magnoliopsida</taxon>
        <taxon>eudicotyledons</taxon>
        <taxon>Gunneridae</taxon>
        <taxon>Pentapetalae</taxon>
        <taxon>asterids</taxon>
        <taxon>campanulids</taxon>
        <taxon>Asterales</taxon>
        <taxon>Asteraceae</taxon>
        <taxon>Asteroideae</taxon>
        <taxon>Heliantheae alliance</taxon>
        <taxon>Heliantheae</taxon>
        <taxon>Helianthus</taxon>
    </lineage>
</organism>
<name>A0A251S3X2_HELAN</name>
<accession>A0A251S3X2</accession>
<dbReference type="Gramene" id="mRNA:HanXRQr2_Chr16g0778411">
    <property type="protein sequence ID" value="CDS:HanXRQr2_Chr16g0778411.1"/>
    <property type="gene ID" value="HanXRQr2_Chr16g0778411"/>
</dbReference>
<dbReference type="InParanoid" id="A0A251S3X2"/>
<protein>
    <submittedName>
        <fullName evidence="2">Uncharacterized protein</fullName>
    </submittedName>
</protein>
<reference evidence="2" key="2">
    <citation type="submission" date="2017-02" db="EMBL/GenBank/DDBJ databases">
        <title>Sunflower complete genome.</title>
        <authorList>
            <person name="Langlade N."/>
            <person name="Munos S."/>
        </authorList>
    </citation>
    <scope>NUCLEOTIDE SEQUENCE [LARGE SCALE GENOMIC DNA]</scope>
    <source>
        <tissue evidence="2">Leaves</tissue>
    </source>
</reference>
<dbReference type="EMBL" id="MNCJ02000331">
    <property type="protein sequence ID" value="KAF5762587.1"/>
    <property type="molecule type" value="Genomic_DNA"/>
</dbReference>
<sequence length="55" mass="6404">MPTEILSPHLYFISSSLSSFLQHTHRLSINKRADLDMHITITCLYKCPSDLKRFP</sequence>
<evidence type="ECO:0000313" key="1">
    <source>
        <dbReference type="EMBL" id="KAF5762587.1"/>
    </source>
</evidence>
<dbReference type="Proteomes" id="UP000215914">
    <property type="component" value="Chromosome 16"/>
</dbReference>
<dbReference type="AlphaFoldDB" id="A0A251S3X2"/>
<evidence type="ECO:0000313" key="2">
    <source>
        <dbReference type="EMBL" id="OTF93427.1"/>
    </source>
</evidence>
<dbReference type="EMBL" id="CM007905">
    <property type="protein sequence ID" value="OTF93427.1"/>
    <property type="molecule type" value="Genomic_DNA"/>
</dbReference>
<evidence type="ECO:0000313" key="3">
    <source>
        <dbReference type="Proteomes" id="UP000215914"/>
    </source>
</evidence>